<dbReference type="Proteomes" id="UP001234989">
    <property type="component" value="Chromosome 2"/>
</dbReference>
<dbReference type="EMBL" id="CP133613">
    <property type="protein sequence ID" value="WMV15603.1"/>
    <property type="molecule type" value="Genomic_DNA"/>
</dbReference>
<evidence type="ECO:0008006" key="5">
    <source>
        <dbReference type="Google" id="ProtNLM"/>
    </source>
</evidence>
<name>A0AAF0Q3A8_SOLVR</name>
<keyword evidence="2" id="KW-0472">Membrane</keyword>
<feature type="region of interest" description="Disordered" evidence="1">
    <location>
        <begin position="29"/>
        <end position="50"/>
    </location>
</feature>
<evidence type="ECO:0000256" key="1">
    <source>
        <dbReference type="SAM" id="MobiDB-lite"/>
    </source>
</evidence>
<keyword evidence="2" id="KW-0812">Transmembrane</keyword>
<organism evidence="3 4">
    <name type="scientific">Solanum verrucosum</name>
    <dbReference type="NCBI Taxonomy" id="315347"/>
    <lineage>
        <taxon>Eukaryota</taxon>
        <taxon>Viridiplantae</taxon>
        <taxon>Streptophyta</taxon>
        <taxon>Embryophyta</taxon>
        <taxon>Tracheophyta</taxon>
        <taxon>Spermatophyta</taxon>
        <taxon>Magnoliopsida</taxon>
        <taxon>eudicotyledons</taxon>
        <taxon>Gunneridae</taxon>
        <taxon>Pentapetalae</taxon>
        <taxon>asterids</taxon>
        <taxon>lamiids</taxon>
        <taxon>Solanales</taxon>
        <taxon>Solanaceae</taxon>
        <taxon>Solanoideae</taxon>
        <taxon>Solaneae</taxon>
        <taxon>Solanum</taxon>
    </lineage>
</organism>
<dbReference type="InterPro" id="IPR044804">
    <property type="entry name" value="Ribosomal_eL20z-like"/>
</dbReference>
<proteinExistence type="predicted"/>
<gene>
    <name evidence="3" type="ORF">MTR67_008988</name>
</gene>
<dbReference type="AlphaFoldDB" id="A0AAF0Q3A8"/>
<sequence length="206" mass="22347">MSKEDGKNRASSATGEPLPANYYYGTFQGVANHPPPPPQSHQVFGFPQPVPPPGAAGAPPQYYPHGYQTVHGYAVAEGRPMREHRLPCCGVGIGWFLFISGFFLGTIPWYVGAFLLLCVRIDYREKAGLIACTLGEPPRPSSSGRRWRICGLGRTFKPHTPCKVKPGKLGIEALCSCFQSSYSDSGFAMLALIAVTFGVTKATHSW</sequence>
<evidence type="ECO:0000313" key="3">
    <source>
        <dbReference type="EMBL" id="WMV15603.1"/>
    </source>
</evidence>
<dbReference type="PANTHER" id="PTHR46631">
    <property type="entry name" value="60S RIBOSOMAL PROTEIN L18A-LIKE"/>
    <property type="match status" value="1"/>
</dbReference>
<protein>
    <recommendedName>
        <fullName evidence="5">60S ribosomal protein L18a-like protein</fullName>
    </recommendedName>
</protein>
<keyword evidence="4" id="KW-1185">Reference proteome</keyword>
<feature type="transmembrane region" description="Helical" evidence="2">
    <location>
        <begin position="95"/>
        <end position="119"/>
    </location>
</feature>
<reference evidence="3" key="1">
    <citation type="submission" date="2023-08" db="EMBL/GenBank/DDBJ databases">
        <title>A de novo genome assembly of Solanum verrucosum Schlechtendal, a Mexican diploid species geographically isolated from the other diploid A-genome species in potato relatives.</title>
        <authorList>
            <person name="Hosaka K."/>
        </authorList>
    </citation>
    <scope>NUCLEOTIDE SEQUENCE</scope>
    <source>
        <tissue evidence="3">Young leaves</tissue>
    </source>
</reference>
<evidence type="ECO:0000256" key="2">
    <source>
        <dbReference type="SAM" id="Phobius"/>
    </source>
</evidence>
<evidence type="ECO:0000313" key="4">
    <source>
        <dbReference type="Proteomes" id="UP001234989"/>
    </source>
</evidence>
<keyword evidence="2" id="KW-1133">Transmembrane helix</keyword>
<dbReference type="PANTHER" id="PTHR46631:SF25">
    <property type="entry name" value="60S RIBOSOMAL PROTEIN L18A-LIKE PROTEIN"/>
    <property type="match status" value="1"/>
</dbReference>
<accession>A0AAF0Q3A8</accession>